<dbReference type="OrthoDB" id="7265739at2"/>
<dbReference type="SUPFAM" id="SSF111369">
    <property type="entry name" value="HlyD-like secretion proteins"/>
    <property type="match status" value="1"/>
</dbReference>
<comment type="similarity">
    <text evidence="1">Belongs to the membrane fusion protein (MFP) (TC 8.A.1) family.</text>
</comment>
<protein>
    <submittedName>
        <fullName evidence="6">RND family efflux transporter MFP subunit</fullName>
    </submittedName>
</protein>
<evidence type="ECO:0000256" key="4">
    <source>
        <dbReference type="SAM" id="SignalP"/>
    </source>
</evidence>
<accession>A0A090ABF3</accession>
<keyword evidence="4" id="KW-0732">Signal</keyword>
<dbReference type="GO" id="GO:1990281">
    <property type="term" value="C:efflux pump complex"/>
    <property type="evidence" value="ECO:0007669"/>
    <property type="project" value="TreeGrafter"/>
</dbReference>
<dbReference type="InterPro" id="IPR058792">
    <property type="entry name" value="Beta-barrel_RND_2"/>
</dbReference>
<gene>
    <name evidence="6" type="ORF">THII_0626</name>
</gene>
<feature type="chain" id="PRO_5001852655" evidence="4">
    <location>
        <begin position="24"/>
        <end position="372"/>
    </location>
</feature>
<dbReference type="KEGG" id="tig:THII_0626"/>
<dbReference type="PANTHER" id="PTHR30469:SF15">
    <property type="entry name" value="HLYD FAMILY OF SECRETION PROTEINS"/>
    <property type="match status" value="1"/>
</dbReference>
<dbReference type="Proteomes" id="UP000031623">
    <property type="component" value="Chromosome"/>
</dbReference>
<dbReference type="STRING" id="40754.THII_0626"/>
<feature type="region of interest" description="Disordered" evidence="3">
    <location>
        <begin position="352"/>
        <end position="372"/>
    </location>
</feature>
<organism evidence="6 7">
    <name type="scientific">Thioploca ingrica</name>
    <dbReference type="NCBI Taxonomy" id="40754"/>
    <lineage>
        <taxon>Bacteria</taxon>
        <taxon>Pseudomonadati</taxon>
        <taxon>Pseudomonadota</taxon>
        <taxon>Gammaproteobacteria</taxon>
        <taxon>Thiotrichales</taxon>
        <taxon>Thiotrichaceae</taxon>
        <taxon>Thioploca</taxon>
    </lineage>
</organism>
<dbReference type="Gene3D" id="1.10.287.470">
    <property type="entry name" value="Helix hairpin bin"/>
    <property type="match status" value="1"/>
</dbReference>
<dbReference type="InterPro" id="IPR006143">
    <property type="entry name" value="RND_pump_MFP"/>
</dbReference>
<feature type="domain" description="CusB-like beta-barrel" evidence="5">
    <location>
        <begin position="208"/>
        <end position="273"/>
    </location>
</feature>
<dbReference type="Gene3D" id="2.40.30.170">
    <property type="match status" value="1"/>
</dbReference>
<dbReference type="PANTHER" id="PTHR30469">
    <property type="entry name" value="MULTIDRUG RESISTANCE PROTEIN MDTA"/>
    <property type="match status" value="1"/>
</dbReference>
<proteinExistence type="inferred from homology"/>
<evidence type="ECO:0000259" key="5">
    <source>
        <dbReference type="Pfam" id="PF25954"/>
    </source>
</evidence>
<name>A0A090ABF3_9GAMM</name>
<evidence type="ECO:0000256" key="1">
    <source>
        <dbReference type="ARBA" id="ARBA00009477"/>
    </source>
</evidence>
<keyword evidence="2" id="KW-0175">Coiled coil</keyword>
<keyword evidence="7" id="KW-1185">Reference proteome</keyword>
<dbReference type="AlphaFoldDB" id="A0A090ABF3"/>
<evidence type="ECO:0000256" key="3">
    <source>
        <dbReference type="SAM" id="MobiDB-lite"/>
    </source>
</evidence>
<reference evidence="6 7" key="1">
    <citation type="journal article" date="2014" name="ISME J.">
        <title>Ecophysiology of Thioploca ingrica as revealed by the complete genome sequence supplemented with proteomic evidence.</title>
        <authorList>
            <person name="Kojima H."/>
            <person name="Ogura Y."/>
            <person name="Yamamoto N."/>
            <person name="Togashi T."/>
            <person name="Mori H."/>
            <person name="Watanabe T."/>
            <person name="Nemoto F."/>
            <person name="Kurokawa K."/>
            <person name="Hayashi T."/>
            <person name="Fukui M."/>
        </authorList>
    </citation>
    <scope>NUCLEOTIDE SEQUENCE [LARGE SCALE GENOMIC DNA]</scope>
</reference>
<evidence type="ECO:0000256" key="2">
    <source>
        <dbReference type="SAM" id="Coils"/>
    </source>
</evidence>
<feature type="signal peptide" evidence="4">
    <location>
        <begin position="1"/>
        <end position="23"/>
    </location>
</feature>
<dbReference type="EMBL" id="AP014633">
    <property type="protein sequence ID" value="BAP54923.1"/>
    <property type="molecule type" value="Genomic_DNA"/>
</dbReference>
<dbReference type="Pfam" id="PF25954">
    <property type="entry name" value="Beta-barrel_RND_2"/>
    <property type="match status" value="1"/>
</dbReference>
<dbReference type="NCBIfam" id="TIGR01730">
    <property type="entry name" value="RND_mfp"/>
    <property type="match status" value="1"/>
</dbReference>
<dbReference type="Gene3D" id="2.40.50.100">
    <property type="match status" value="1"/>
</dbReference>
<sequence length="372" mass="39762">MNIKQFLMVYLPLSLALSPFAQAEPSAPKAALTVTVTKPVKATWHTSVLAMGTLNAWQEAVIAAEVSGQRIAQVLVDVGDTVKQGQELALLAQESVQADLAQAQARVTQAEASLVEARANAGRARNLKADGALAAQQVDQYLTGEATAKANLAVQQAALQIQQIRLKQTRIVAVDDGVIISRSAMLGAVVQAGTELFRLVRQNRIEWQAEVAGRDLAQIQPGQRAQLTLPSGESVNGEVRRVAPTLDSNTRNATVYVSLPPDSPAKAGMFAQGEIFIGKTRALSLPQAAVIVRDGNNYVFEINNENHVLQRLVKTERREAGRVEILDGITDTASVAASGGAFLNEGDTVRVVDAPHDQPHDTLPAQKPQSEL</sequence>
<feature type="coiled-coil region" evidence="2">
    <location>
        <begin position="93"/>
        <end position="120"/>
    </location>
</feature>
<dbReference type="Gene3D" id="2.40.420.20">
    <property type="match status" value="1"/>
</dbReference>
<dbReference type="GO" id="GO:0015562">
    <property type="term" value="F:efflux transmembrane transporter activity"/>
    <property type="evidence" value="ECO:0007669"/>
    <property type="project" value="TreeGrafter"/>
</dbReference>
<evidence type="ECO:0000313" key="6">
    <source>
        <dbReference type="EMBL" id="BAP54923.1"/>
    </source>
</evidence>
<dbReference type="HOGENOM" id="CLU_018816_1_3_6"/>
<evidence type="ECO:0000313" key="7">
    <source>
        <dbReference type="Proteomes" id="UP000031623"/>
    </source>
</evidence>